<name>A0A1L7V8U5_FUSPR</name>
<dbReference type="EMBL" id="FJOF01000001">
    <property type="protein sequence ID" value="CZR35755.1"/>
    <property type="molecule type" value="Genomic_DNA"/>
</dbReference>
<gene>
    <name evidence="1" type="ORF">FPRO_00122</name>
</gene>
<evidence type="ECO:0000313" key="2">
    <source>
        <dbReference type="Proteomes" id="UP000183971"/>
    </source>
</evidence>
<reference evidence="2" key="1">
    <citation type="journal article" date="2016" name="Genome Biol. Evol.">
        <title>Comparative 'omics' of the Fusarium fujikuroi species complex highlights differences in genetic potential and metabolite synthesis.</title>
        <authorList>
            <person name="Niehaus E.-M."/>
            <person name="Muensterkoetter M."/>
            <person name="Proctor R.H."/>
            <person name="Brown D.W."/>
            <person name="Sharon A."/>
            <person name="Idan Y."/>
            <person name="Oren-Young L."/>
            <person name="Sieber C.M."/>
            <person name="Novak O."/>
            <person name="Pencik A."/>
            <person name="Tarkowska D."/>
            <person name="Hromadova K."/>
            <person name="Freeman S."/>
            <person name="Maymon M."/>
            <person name="Elazar M."/>
            <person name="Youssef S.A."/>
            <person name="El-Shabrawy E.S.M."/>
            <person name="Shalaby A.B.A."/>
            <person name="Houterman P."/>
            <person name="Brock N.L."/>
            <person name="Burkhardt I."/>
            <person name="Tsavkelova E.A."/>
            <person name="Dickschat J.S."/>
            <person name="Galuszka P."/>
            <person name="Gueldener U."/>
            <person name="Tudzynski B."/>
        </authorList>
    </citation>
    <scope>NUCLEOTIDE SEQUENCE [LARGE SCALE GENOMIC DNA]</scope>
    <source>
        <strain evidence="2">ET1</strain>
    </source>
</reference>
<dbReference type="VEuPathDB" id="FungiDB:FPRO_00122"/>
<evidence type="ECO:0000313" key="1">
    <source>
        <dbReference type="EMBL" id="CZR35755.1"/>
    </source>
</evidence>
<keyword evidence="2" id="KW-1185">Reference proteome</keyword>
<sequence length="354" mass="36844">MGWFVNLLDGVKSAGQWLIDHSGDIAPVLGAVGKAASYLLPLDNSVPDFAASAIIANQDNESGSKRLADFPQNFAYVSGRLAAAAKAGVKAIPKMAGKTITIDDGLVGLWTDPTGLSFDGKPSTSMYQDLSAFMGTMSIPVFWTDGSGVVHDTVNDIGQILFANSGSQDLAELAGSDSPIATINATVPTQDGFLYACHVYYPIPMGKGGADTSLHSAIHLIYTANADKVTAAVAQDYLTVINPLSDQNSWVVTMNITWASVPIAGLEDVQTAFADIFTKENSVLNLLVSNVTGTLQTVKVQTPADKTPAYAKAAVQAAVTAAINGGSAKENVPASSTAQVCITDSSWLPKVSTP</sequence>
<dbReference type="RefSeq" id="XP_031076348.1">
    <property type="nucleotide sequence ID" value="XM_031225743.1"/>
</dbReference>
<protein>
    <submittedName>
        <fullName evidence="1">Uncharacterized protein</fullName>
    </submittedName>
</protein>
<organism evidence="1 2">
    <name type="scientific">Fusarium proliferatum (strain ET1)</name>
    <name type="common">Orchid endophyte fungus</name>
    <dbReference type="NCBI Taxonomy" id="1227346"/>
    <lineage>
        <taxon>Eukaryota</taxon>
        <taxon>Fungi</taxon>
        <taxon>Dikarya</taxon>
        <taxon>Ascomycota</taxon>
        <taxon>Pezizomycotina</taxon>
        <taxon>Sordariomycetes</taxon>
        <taxon>Hypocreomycetidae</taxon>
        <taxon>Hypocreales</taxon>
        <taxon>Nectriaceae</taxon>
        <taxon>Fusarium</taxon>
        <taxon>Fusarium fujikuroi species complex</taxon>
    </lineage>
</organism>
<dbReference type="AlphaFoldDB" id="A0A1L7V8U5"/>
<dbReference type="Proteomes" id="UP000183971">
    <property type="component" value="Unassembled WGS sequence"/>
</dbReference>
<dbReference type="GeneID" id="42045012"/>
<comment type="caution">
    <text evidence="1">The sequence shown here is derived from an EMBL/GenBank/DDBJ whole genome shotgun (WGS) entry which is preliminary data.</text>
</comment>
<accession>A0A1L7V8U5</accession>
<proteinExistence type="predicted"/>